<evidence type="ECO:0000313" key="1">
    <source>
        <dbReference type="EMBL" id="MDH4571119.1"/>
    </source>
</evidence>
<dbReference type="SUPFAM" id="SSF143081">
    <property type="entry name" value="BB1717-like"/>
    <property type="match status" value="1"/>
</dbReference>
<dbReference type="Proteomes" id="UP001162135">
    <property type="component" value="Unassembled WGS sequence"/>
</dbReference>
<evidence type="ECO:0000313" key="2">
    <source>
        <dbReference type="Proteomes" id="UP001162135"/>
    </source>
</evidence>
<comment type="caution">
    <text evidence="1">The sequence shown here is derived from an EMBL/GenBank/DDBJ whole genome shotgun (WGS) entry which is preliminary data.</text>
</comment>
<keyword evidence="2" id="KW-1185">Reference proteome</keyword>
<dbReference type="InterPro" id="IPR036590">
    <property type="entry name" value="SRAP-like"/>
</dbReference>
<accession>A0ABT6I082</accession>
<evidence type="ECO:0008006" key="3">
    <source>
        <dbReference type="Google" id="ProtNLM"/>
    </source>
</evidence>
<gene>
    <name evidence="1" type="ORF">CUR86_00690</name>
</gene>
<name>A0ABT6I082_9GAMM</name>
<dbReference type="RefSeq" id="WP_110717318.1">
    <property type="nucleotide sequence ID" value="NZ_PGFS01000001.1"/>
</dbReference>
<protein>
    <recommendedName>
        <fullName evidence="3">Abasic site processing protein</fullName>
    </recommendedName>
</protein>
<proteinExistence type="predicted"/>
<dbReference type="InterPro" id="IPR003738">
    <property type="entry name" value="SRAP"/>
</dbReference>
<reference evidence="1" key="2">
    <citation type="submission" date="2017-11" db="EMBL/GenBank/DDBJ databases">
        <authorList>
            <person name="Das S.K."/>
        </authorList>
    </citation>
    <scope>NUCLEOTIDE SEQUENCE</scope>
    <source>
        <strain evidence="1">S4-41</strain>
    </source>
</reference>
<reference evidence="1" key="1">
    <citation type="journal article" date="2015" name="Antonie Van Leeuwenhoek">
        <title>Comparative 16S rRNA signatures and multilocus sequence analysis for the genus Salinicola and description of Salinicola acroporae sp. nov., isolated from coral Acropora digitifera.</title>
        <authorList>
            <person name="Lepcha R.T."/>
            <person name="Poddar A."/>
            <person name="Schumann P."/>
            <person name="Das S.K."/>
        </authorList>
    </citation>
    <scope>NUCLEOTIDE SEQUENCE</scope>
    <source>
        <strain evidence="1">S4-41</strain>
    </source>
</reference>
<sequence length="87" mass="9618">MNCTDGKRVVAILTEPARGSAVDVHDRMPLILTNESIEPWLDPALTDRDTIRRFVRHVPAEAFTHWAVSTRVNKPGEGDDEGLANPA</sequence>
<dbReference type="Gene3D" id="3.90.1680.10">
    <property type="entry name" value="SOS response associated peptidase-like"/>
    <property type="match status" value="1"/>
</dbReference>
<dbReference type="Pfam" id="PF02586">
    <property type="entry name" value="SRAP"/>
    <property type="match status" value="1"/>
</dbReference>
<dbReference type="EMBL" id="PGFS01000001">
    <property type="protein sequence ID" value="MDH4571119.1"/>
    <property type="molecule type" value="Genomic_DNA"/>
</dbReference>
<organism evidence="1 2">
    <name type="scientific">Salinicola acroporae</name>
    <dbReference type="NCBI Taxonomy" id="1541440"/>
    <lineage>
        <taxon>Bacteria</taxon>
        <taxon>Pseudomonadati</taxon>
        <taxon>Pseudomonadota</taxon>
        <taxon>Gammaproteobacteria</taxon>
        <taxon>Oceanospirillales</taxon>
        <taxon>Halomonadaceae</taxon>
        <taxon>Salinicola</taxon>
    </lineage>
</organism>